<dbReference type="RefSeq" id="WP_194289710.1">
    <property type="nucleotide sequence ID" value="NZ_WEGK01000001.1"/>
</dbReference>
<organism evidence="1 2">
    <name type="scientific">Nocardia macrotermitis</name>
    <dbReference type="NCBI Taxonomy" id="2585198"/>
    <lineage>
        <taxon>Bacteria</taxon>
        <taxon>Bacillati</taxon>
        <taxon>Actinomycetota</taxon>
        <taxon>Actinomycetes</taxon>
        <taxon>Mycobacteriales</taxon>
        <taxon>Nocardiaceae</taxon>
        <taxon>Nocardia</taxon>
    </lineage>
</organism>
<evidence type="ECO:0000313" key="2">
    <source>
        <dbReference type="Proteomes" id="UP000438448"/>
    </source>
</evidence>
<dbReference type="AlphaFoldDB" id="A0A7K0CWF5"/>
<comment type="caution">
    <text evidence="1">The sequence shown here is derived from an EMBL/GenBank/DDBJ whole genome shotgun (WGS) entry which is preliminary data.</text>
</comment>
<name>A0A7K0CWF5_9NOCA</name>
<proteinExistence type="predicted"/>
<protein>
    <submittedName>
        <fullName evidence="1">Uncharacterized protein</fullName>
    </submittedName>
</protein>
<reference evidence="1 2" key="1">
    <citation type="submission" date="2019-10" db="EMBL/GenBank/DDBJ databases">
        <title>Nocardia macrotermitis sp. nov. and Nocardia aurantia sp. nov., isolated from the gut of fungus growing-termite Macrotermes natalensis.</title>
        <authorList>
            <person name="Benndorf R."/>
            <person name="Schwitalla J."/>
            <person name="Martin K."/>
            <person name="De Beer W."/>
            <person name="Kaster A.-K."/>
            <person name="Vollmers J."/>
            <person name="Poulsen M."/>
            <person name="Beemelmanns C."/>
        </authorList>
    </citation>
    <scope>NUCLEOTIDE SEQUENCE [LARGE SCALE GENOMIC DNA]</scope>
    <source>
        <strain evidence="1 2">RB20</strain>
    </source>
</reference>
<sequence length="47" mass="5343">MAYISFVSDSVRRLRARYILTREERRNLHLANSPLAVISASIGSPVR</sequence>
<dbReference type="Proteomes" id="UP000438448">
    <property type="component" value="Unassembled WGS sequence"/>
</dbReference>
<evidence type="ECO:0000313" key="1">
    <source>
        <dbReference type="EMBL" id="MQY17741.1"/>
    </source>
</evidence>
<accession>A0A7K0CWF5</accession>
<keyword evidence="2" id="KW-1185">Reference proteome</keyword>
<dbReference type="EMBL" id="WEGK01000001">
    <property type="protein sequence ID" value="MQY17741.1"/>
    <property type="molecule type" value="Genomic_DNA"/>
</dbReference>
<gene>
    <name evidence="1" type="ORF">NRB20_08050</name>
</gene>